<protein>
    <recommendedName>
        <fullName evidence="7">Rho-GAP domain-containing protein</fullName>
    </recommendedName>
</protein>
<keyword evidence="1" id="KW-0343">GTPase activation</keyword>
<feature type="compositionally biased region" description="Low complexity" evidence="2">
    <location>
        <begin position="186"/>
        <end position="202"/>
    </location>
</feature>
<evidence type="ECO:0000259" key="3">
    <source>
        <dbReference type="PROSITE" id="PS50003"/>
    </source>
</evidence>
<feature type="compositionally biased region" description="Basic and acidic residues" evidence="2">
    <location>
        <begin position="343"/>
        <end position="358"/>
    </location>
</feature>
<reference evidence="5 6" key="1">
    <citation type="journal article" date="2018" name="Evol. Lett.">
        <title>Horizontal gene cluster transfer increased hallucinogenic mushroom diversity.</title>
        <authorList>
            <person name="Reynolds H.T."/>
            <person name="Vijayakumar V."/>
            <person name="Gluck-Thaler E."/>
            <person name="Korotkin H.B."/>
            <person name="Matheny P.B."/>
            <person name="Slot J.C."/>
        </authorList>
    </citation>
    <scope>NUCLEOTIDE SEQUENCE [LARGE SCALE GENOMIC DNA]</scope>
    <source>
        <strain evidence="5 6">2631</strain>
    </source>
</reference>
<dbReference type="InterPro" id="IPR001849">
    <property type="entry name" value="PH_domain"/>
</dbReference>
<dbReference type="InterPro" id="IPR011993">
    <property type="entry name" value="PH-like_dom_sf"/>
</dbReference>
<evidence type="ECO:0008006" key="7">
    <source>
        <dbReference type="Google" id="ProtNLM"/>
    </source>
</evidence>
<evidence type="ECO:0000256" key="1">
    <source>
        <dbReference type="ARBA" id="ARBA00022468"/>
    </source>
</evidence>
<dbReference type="GO" id="GO:0005737">
    <property type="term" value="C:cytoplasm"/>
    <property type="evidence" value="ECO:0007669"/>
    <property type="project" value="TreeGrafter"/>
</dbReference>
<dbReference type="InterPro" id="IPR000198">
    <property type="entry name" value="RhoGAP_dom"/>
</dbReference>
<feature type="region of interest" description="Disordered" evidence="2">
    <location>
        <begin position="666"/>
        <end position="687"/>
    </location>
</feature>
<accession>A0A409VTE8</accession>
<keyword evidence="6" id="KW-1185">Reference proteome</keyword>
<feature type="compositionally biased region" description="Basic and acidic residues" evidence="2">
    <location>
        <begin position="1718"/>
        <end position="1747"/>
    </location>
</feature>
<gene>
    <name evidence="5" type="ORF">CVT25_013377</name>
</gene>
<dbReference type="EMBL" id="NHYD01003932">
    <property type="protein sequence ID" value="PPQ69513.1"/>
    <property type="molecule type" value="Genomic_DNA"/>
</dbReference>
<dbReference type="Pfam" id="PF00617">
    <property type="entry name" value="RasGEF"/>
    <property type="match status" value="1"/>
</dbReference>
<feature type="compositionally biased region" description="Basic and acidic residues" evidence="2">
    <location>
        <begin position="2136"/>
        <end position="2151"/>
    </location>
</feature>
<feature type="compositionally biased region" description="Polar residues" evidence="2">
    <location>
        <begin position="213"/>
        <end position="224"/>
    </location>
</feature>
<feature type="compositionally biased region" description="Polar residues" evidence="2">
    <location>
        <begin position="123"/>
        <end position="135"/>
    </location>
</feature>
<dbReference type="Gene3D" id="1.10.840.10">
    <property type="entry name" value="Ras guanine-nucleotide exchange factors catalytic domain"/>
    <property type="match status" value="1"/>
</dbReference>
<feature type="region of interest" description="Disordered" evidence="2">
    <location>
        <begin position="1"/>
        <end position="159"/>
    </location>
</feature>
<proteinExistence type="predicted"/>
<evidence type="ECO:0000259" key="4">
    <source>
        <dbReference type="PROSITE" id="PS50238"/>
    </source>
</evidence>
<feature type="region of interest" description="Disordered" evidence="2">
    <location>
        <begin position="416"/>
        <end position="463"/>
    </location>
</feature>
<dbReference type="Gene3D" id="1.10.555.10">
    <property type="entry name" value="Rho GTPase activation protein"/>
    <property type="match status" value="1"/>
</dbReference>
<dbReference type="GO" id="GO:0005085">
    <property type="term" value="F:guanyl-nucleotide exchange factor activity"/>
    <property type="evidence" value="ECO:0007669"/>
    <property type="project" value="InterPro"/>
</dbReference>
<dbReference type="SMART" id="SM00233">
    <property type="entry name" value="PH"/>
    <property type="match status" value="2"/>
</dbReference>
<name>A0A409VTE8_PSICY</name>
<sequence length="2165" mass="240359">MAPRRGLSPNNLTPQESLTPNGPSSSSLQVQQPRSTSPSSGFTQFLSKPSKWFSRSASTSKVPTSPPEFKPNASTGGRKHKISRPTDPRPILDVYAGGASRNDAASSVLDLSARPPGSLELSRFQTPSTPSSPINQRAAGLGDLRNTSRKAWSRSADDLSKVSPALFSPIKTSFQDRVAEYRSRSDSTASAVSPSSPTSSGSIYNGHHPFPTVDQTSQSSSPPRSATLPAVSISIEAPAPEEDSTPLSSSPTHVHARSHSFTPKLHSKLATPRYPPSPQRGNEREHDARDLDQPLQGTPTRPAFNFGLGGVGQSKAVQESNATPSPSAGHRSTTLLPPPTIVEPDRNKDEQDEHDPKRSSQILYHSGFINRLADIPANFNHANLPLSKGWKPFKLELKGSKLYFYKPPGDRANGIRDLFPTTLVPPSEQDNDDDNNLEPSSAQSEDLDGSGRSRKAKTKDDTAPGTLVRKKRAYWGRKTHPDLILDTTGNIEKGTFEALTHESVFATTFSMTDTDPPTEEHTGGKQRWQEFSSSVIFSIPAVVGRQIFEVEFLRCCSFLVSGAEENLQTEVKSRVSWLATEYLRCHEQPVDMTSWDDWKRDTIPGVVLSCEGPQFSSSAPVSPSSKAIYHPSPVPSDTSPHLNMFSPRPEDGGKMILLLEALSPAHQSQEKQSSRQGLAPPNSRFPWSTLQEEGLTRDLLLRLDSYLVARSLALFHRSVLDMCPDNITAEFITNTEAQSDQENDIMPVSAQSVGSLFGSEDHPHWLTKLVLLQILGADTSSGHNYASQNTAHLSSPARRSEDRGNTQTSRTHSRSELVSVWTRIGEFCRTAGDECSWKAISAALCSRPVARLDKVWKRVDPQALAAIESWASFSSDGSPPSASQPPVTVWGGDIKVRLNEELAKASGGDQGEVMITMDHVVKARSLFETFRTSFLLCPRKTYISENEVGEDLRNLVAFWRDTAAQGGVTSGLAVKFQRVEQFMSLSLAAEPKRRGLFEPFFWTRTSAQTPSTSLVPLLFPDPLPTITLIDRSKLIRGRYDSDNTDLQYLRSLDAQLRQEAGRQPLGFDVKQDFTKRLILGHGGTVISVYHGELLLVVQSSGFESAPNSRPSSSRLSSRPGSTVTDHGLEKSISRNPSIRVTPSTSQGLDRKTSIARRSSLPTVSHLSRANFITAEPSSDPPLRVIVQAGTLHTLVSVLVHGLDKISVSVADDNGEMSLREGMTRELVVDRVEFAKVWWSVFRSFVTPFVFFELLRKIYISSQPPGSSPTIAHYMQVISKRSEVLVTIKEWLTAGGGAQDILDDIQLYNAAESFLSNSSDHLLLKSTMADAPPVQKAWELLLGEKEAVKATFISQTMRPTISRGLRKRSQARGTRTRNLSTREPPDLDRMDPEAFVDNLDGMACAAFSNVTQEDLYITADLLEVQTSDRTGWFSPRDVPSLEETVEIQTIYSQIQEVEPSSLISELTQDALYRLLPPGVRSCIRAYGIIRKWLIAKLIAPRIGLRARQARMELLIQAIEVSRLRNTETPSTAQLMDQPCVRSFVEAVTTSAILSVESRLHSRAWQGVGLNRGSSCDSVSSLLHRPYVQSTSSVESLTVDMGWLLERMLEIISTSDVIEASSQEGQNLVNFDKRRHLCNLIRKSASLPSERKNADSEESNRRGFERLNNIEKEALALQFDYRGIKEEALREAATPGINGVPSTKKAIRPFHKLVTTQIEKNRRDKTLRGRLQKEKLQEQSKIERRDDLLNRAMRPRGSSKPISNAHQQQQKQHRNKKSMSAFLNFMRPISSAFVSGSDSPQHHLALRRTPSKLDFATSGKPSLVLSILDAQVAQFINNERSYTFQLDTEDGGHYLLQATGKRDMTKWLETISRVTKNAAKRRLTYIGNSPKPQIADHIHSHPIVASRDPKAVFGVELDFLLRREAGTEHVPSGSVPIIIEQCLSAVETRGLTEVGIYRIAGATTEINALKDAYNKGEFPIRESTDIHAICDLVKSWFRLLPEPVFPAPSYFEVMEAMRQENLDDRLQRIRQVVQALPQPNFDILRRVSEHLDKVTDYEEHNHMTAEALAIVFSPNLLRAPQNDFVMILNNMGLSHKLVKALITHFHIIFDEVDQEGEIHSEDDELDSPILEEDEPSYEQEHEPMHDHDPHDPELPPLDHGNQYTHPS</sequence>
<dbReference type="InterPro" id="IPR001895">
    <property type="entry name" value="RASGEF_cat_dom"/>
</dbReference>
<feature type="region of interest" description="Disordered" evidence="2">
    <location>
        <begin position="1105"/>
        <end position="1152"/>
    </location>
</feature>
<dbReference type="PROSITE" id="PS50238">
    <property type="entry name" value="RHOGAP"/>
    <property type="match status" value="1"/>
</dbReference>
<feature type="domain" description="PH" evidence="3">
    <location>
        <begin position="1774"/>
        <end position="1874"/>
    </location>
</feature>
<dbReference type="STRING" id="93625.A0A409VTE8"/>
<feature type="region of interest" description="Disordered" evidence="2">
    <location>
        <begin position="1718"/>
        <end position="1775"/>
    </location>
</feature>
<feature type="compositionally biased region" description="Polar residues" evidence="2">
    <location>
        <begin position="315"/>
        <end position="335"/>
    </location>
</feature>
<evidence type="ECO:0000313" key="5">
    <source>
        <dbReference type="EMBL" id="PPQ69513.1"/>
    </source>
</evidence>
<dbReference type="InterPro" id="IPR008936">
    <property type="entry name" value="Rho_GTPase_activation_prot"/>
</dbReference>
<dbReference type="Proteomes" id="UP000283269">
    <property type="component" value="Unassembled WGS sequence"/>
</dbReference>
<dbReference type="SUPFAM" id="SSF50729">
    <property type="entry name" value="PH domain-like"/>
    <property type="match status" value="1"/>
</dbReference>
<feature type="region of interest" description="Disordered" evidence="2">
    <location>
        <begin position="1362"/>
        <end position="1389"/>
    </location>
</feature>
<dbReference type="GO" id="GO:0007264">
    <property type="term" value="P:small GTPase-mediated signal transduction"/>
    <property type="evidence" value="ECO:0007669"/>
    <property type="project" value="InterPro"/>
</dbReference>
<dbReference type="PANTHER" id="PTHR23176">
    <property type="entry name" value="RHO/RAC/CDC GTPASE-ACTIVATING PROTEIN"/>
    <property type="match status" value="1"/>
</dbReference>
<dbReference type="InterPro" id="IPR036964">
    <property type="entry name" value="RASGEF_cat_dom_sf"/>
</dbReference>
<feature type="region of interest" description="Disordered" evidence="2">
    <location>
        <begin position="785"/>
        <end position="815"/>
    </location>
</feature>
<dbReference type="SMART" id="SM00324">
    <property type="entry name" value="RhoGAP"/>
    <property type="match status" value="1"/>
</dbReference>
<dbReference type="GO" id="GO:0005096">
    <property type="term" value="F:GTPase activator activity"/>
    <property type="evidence" value="ECO:0007669"/>
    <property type="project" value="UniProtKB-KW"/>
</dbReference>
<dbReference type="SUPFAM" id="SSF48350">
    <property type="entry name" value="GTPase activation domain, GAP"/>
    <property type="match status" value="1"/>
</dbReference>
<feature type="compositionally biased region" description="Basic and acidic residues" evidence="2">
    <location>
        <begin position="281"/>
        <end position="292"/>
    </location>
</feature>
<dbReference type="PROSITE" id="PS50003">
    <property type="entry name" value="PH_DOMAIN"/>
    <property type="match status" value="1"/>
</dbReference>
<dbReference type="Pfam" id="PF00620">
    <property type="entry name" value="RhoGAP"/>
    <property type="match status" value="1"/>
</dbReference>
<dbReference type="InterPro" id="IPR023578">
    <property type="entry name" value="Ras_GEF_dom_sf"/>
</dbReference>
<feature type="compositionally biased region" description="Low complexity" evidence="2">
    <location>
        <begin position="1105"/>
        <end position="1121"/>
    </location>
</feature>
<feature type="compositionally biased region" description="Polar residues" evidence="2">
    <location>
        <begin position="1370"/>
        <end position="1380"/>
    </location>
</feature>
<evidence type="ECO:0000256" key="2">
    <source>
        <dbReference type="SAM" id="MobiDB-lite"/>
    </source>
</evidence>
<evidence type="ECO:0000313" key="6">
    <source>
        <dbReference type="Proteomes" id="UP000283269"/>
    </source>
</evidence>
<feature type="domain" description="Rho-GAP" evidence="4">
    <location>
        <begin position="1913"/>
        <end position="2107"/>
    </location>
</feature>
<dbReference type="PANTHER" id="PTHR23176:SF129">
    <property type="entry name" value="RHO GTPASE ACTIVATING PROTEIN AT 16F, ISOFORM E-RELATED"/>
    <property type="match status" value="1"/>
</dbReference>
<dbReference type="InterPro" id="IPR050729">
    <property type="entry name" value="Rho-GAP"/>
</dbReference>
<feature type="region of interest" description="Disordered" evidence="2">
    <location>
        <begin position="173"/>
        <end position="360"/>
    </location>
</feature>
<feature type="region of interest" description="Disordered" evidence="2">
    <location>
        <begin position="2115"/>
        <end position="2165"/>
    </location>
</feature>
<feature type="compositionally biased region" description="Polar residues" evidence="2">
    <location>
        <begin position="8"/>
        <end position="63"/>
    </location>
</feature>
<feature type="compositionally biased region" description="Polar residues" evidence="2">
    <location>
        <begin position="1133"/>
        <end position="1147"/>
    </location>
</feature>
<dbReference type="Gene3D" id="2.30.29.30">
    <property type="entry name" value="Pleckstrin-homology domain (PH domain)/Phosphotyrosine-binding domain (PTB)"/>
    <property type="match status" value="1"/>
</dbReference>
<comment type="caution">
    <text evidence="5">The sequence shown here is derived from an EMBL/GenBank/DDBJ whole genome shotgun (WGS) entry which is preliminary data.</text>
</comment>
<dbReference type="CDD" id="cd00159">
    <property type="entry name" value="RhoGAP"/>
    <property type="match status" value="1"/>
</dbReference>
<dbReference type="SUPFAM" id="SSF48366">
    <property type="entry name" value="Ras GEF"/>
    <property type="match status" value="2"/>
</dbReference>
<dbReference type="InParanoid" id="A0A409VTE8"/>
<organism evidence="5 6">
    <name type="scientific">Psilocybe cyanescens</name>
    <dbReference type="NCBI Taxonomy" id="93625"/>
    <lineage>
        <taxon>Eukaryota</taxon>
        <taxon>Fungi</taxon>
        <taxon>Dikarya</taxon>
        <taxon>Basidiomycota</taxon>
        <taxon>Agaricomycotina</taxon>
        <taxon>Agaricomycetes</taxon>
        <taxon>Agaricomycetidae</taxon>
        <taxon>Agaricales</taxon>
        <taxon>Agaricineae</taxon>
        <taxon>Strophariaceae</taxon>
        <taxon>Psilocybe</taxon>
    </lineage>
</organism>
<dbReference type="OrthoDB" id="79452at2759"/>
<feature type="compositionally biased region" description="Acidic residues" evidence="2">
    <location>
        <begin position="2115"/>
        <end position="2135"/>
    </location>
</feature>